<accession>A0A3M7R9X9</accession>
<evidence type="ECO:0000313" key="1">
    <source>
        <dbReference type="EMBL" id="RNA20412.1"/>
    </source>
</evidence>
<comment type="caution">
    <text evidence="1">The sequence shown here is derived from an EMBL/GenBank/DDBJ whole genome shotgun (WGS) entry which is preliminary data.</text>
</comment>
<proteinExistence type="predicted"/>
<keyword evidence="2" id="KW-1185">Reference proteome</keyword>
<protein>
    <submittedName>
        <fullName evidence="1">Uncharacterized protein</fullName>
    </submittedName>
</protein>
<dbReference type="EMBL" id="REGN01003860">
    <property type="protein sequence ID" value="RNA20412.1"/>
    <property type="molecule type" value="Genomic_DNA"/>
</dbReference>
<dbReference type="Proteomes" id="UP000276133">
    <property type="component" value="Unassembled WGS sequence"/>
</dbReference>
<gene>
    <name evidence="1" type="ORF">BpHYR1_037765</name>
</gene>
<evidence type="ECO:0000313" key="2">
    <source>
        <dbReference type="Proteomes" id="UP000276133"/>
    </source>
</evidence>
<dbReference type="AlphaFoldDB" id="A0A3M7R9X9"/>
<name>A0A3M7R9X9_BRAPC</name>
<reference evidence="1 2" key="1">
    <citation type="journal article" date="2018" name="Sci. Rep.">
        <title>Genomic signatures of local adaptation to the degree of environmental predictability in rotifers.</title>
        <authorList>
            <person name="Franch-Gras L."/>
            <person name="Hahn C."/>
            <person name="Garcia-Roger E.M."/>
            <person name="Carmona M.J."/>
            <person name="Serra M."/>
            <person name="Gomez A."/>
        </authorList>
    </citation>
    <scope>NUCLEOTIDE SEQUENCE [LARGE SCALE GENOMIC DNA]</scope>
    <source>
        <strain evidence="1">HYR1</strain>
    </source>
</reference>
<organism evidence="1 2">
    <name type="scientific">Brachionus plicatilis</name>
    <name type="common">Marine rotifer</name>
    <name type="synonym">Brachionus muelleri</name>
    <dbReference type="NCBI Taxonomy" id="10195"/>
    <lineage>
        <taxon>Eukaryota</taxon>
        <taxon>Metazoa</taxon>
        <taxon>Spiralia</taxon>
        <taxon>Gnathifera</taxon>
        <taxon>Rotifera</taxon>
        <taxon>Eurotatoria</taxon>
        <taxon>Monogononta</taxon>
        <taxon>Pseudotrocha</taxon>
        <taxon>Ploima</taxon>
        <taxon>Brachionidae</taxon>
        <taxon>Brachionus</taxon>
    </lineage>
</organism>
<sequence length="151" mass="17954">MPVLLGFVGNRKPGLVVVVDWTPGGNTNHIMYTKRNQFALIASRIMRKQHYHVASLLTFNLIYKKIKNQIDFNKIIQLLFNWPLWHFELHKTLLFLQELFLSHFPQQLHFKIPCPPHIECRLLISLRPEYLTNQQDHDRHLVLELEPCLQP</sequence>